<evidence type="ECO:0000256" key="10">
    <source>
        <dbReference type="ARBA" id="ARBA00044508"/>
    </source>
</evidence>
<dbReference type="InterPro" id="IPR017907">
    <property type="entry name" value="Znf_RING_CS"/>
</dbReference>
<dbReference type="InterPro" id="IPR044066">
    <property type="entry name" value="TRIAD_supradom"/>
</dbReference>
<dbReference type="InterPro" id="IPR013083">
    <property type="entry name" value="Znf_RING/FYVE/PHD"/>
</dbReference>
<keyword evidence="5" id="KW-0479">Metal-binding</keyword>
<dbReference type="GO" id="GO:0016567">
    <property type="term" value="P:protein ubiquitination"/>
    <property type="evidence" value="ECO:0007669"/>
    <property type="project" value="InterPro"/>
</dbReference>
<evidence type="ECO:0000256" key="5">
    <source>
        <dbReference type="ARBA" id="ARBA00022723"/>
    </source>
</evidence>
<evidence type="ECO:0000256" key="7">
    <source>
        <dbReference type="ARBA" id="ARBA00022771"/>
    </source>
</evidence>
<feature type="domain" description="RING-type" evidence="15">
    <location>
        <begin position="239"/>
        <end position="576"/>
    </location>
</feature>
<dbReference type="GO" id="GO:0008270">
    <property type="term" value="F:zinc ion binding"/>
    <property type="evidence" value="ECO:0007669"/>
    <property type="project" value="UniProtKB-KW"/>
</dbReference>
<evidence type="ECO:0000259" key="13">
    <source>
        <dbReference type="PROSITE" id="PS50089"/>
    </source>
</evidence>
<dbReference type="Gene3D" id="3.30.40.10">
    <property type="entry name" value="Zinc/RING finger domain, C3HC4 (zinc finger)"/>
    <property type="match status" value="1"/>
</dbReference>
<comment type="similarity">
    <text evidence="10">Belongs to the RBR family. RNF14 subfamily.</text>
</comment>
<keyword evidence="9" id="KW-0862">Zinc</keyword>
<dbReference type="EC" id="2.3.2.31" evidence="3"/>
<dbReference type="Pfam" id="PF22191">
    <property type="entry name" value="IBR_1"/>
    <property type="match status" value="1"/>
</dbReference>
<evidence type="ECO:0000256" key="8">
    <source>
        <dbReference type="ARBA" id="ARBA00022786"/>
    </source>
</evidence>
<dbReference type="SMART" id="SM00647">
    <property type="entry name" value="IBR"/>
    <property type="match status" value="2"/>
</dbReference>
<evidence type="ECO:0000256" key="3">
    <source>
        <dbReference type="ARBA" id="ARBA00012251"/>
    </source>
</evidence>
<comment type="catalytic activity">
    <reaction evidence="1">
        <text>[E2 ubiquitin-conjugating enzyme]-S-ubiquitinyl-L-cysteine + [acceptor protein]-L-lysine = [E2 ubiquitin-conjugating enzyme]-L-cysteine + [acceptor protein]-N(6)-ubiquitinyl-L-lysine.</text>
        <dbReference type="EC" id="2.3.2.31"/>
    </reaction>
</comment>
<dbReference type="PROSITE" id="PS00518">
    <property type="entry name" value="ZF_RING_1"/>
    <property type="match status" value="1"/>
</dbReference>
<dbReference type="PROSITE" id="PS50089">
    <property type="entry name" value="ZF_RING_2"/>
    <property type="match status" value="1"/>
</dbReference>
<dbReference type="InterPro" id="IPR031127">
    <property type="entry name" value="E3_UB_ligase_RBR"/>
</dbReference>
<keyword evidence="6" id="KW-0677">Repeat</keyword>
<dbReference type="CDD" id="cd20354">
    <property type="entry name" value="Rcat_RBR_RNF14"/>
    <property type="match status" value="1"/>
</dbReference>
<dbReference type="PROSITE" id="PS51873">
    <property type="entry name" value="TRIAD"/>
    <property type="match status" value="1"/>
</dbReference>
<dbReference type="AlphaFoldDB" id="A0A812NLS5"/>
<dbReference type="InterPro" id="IPR002867">
    <property type="entry name" value="IBR_dom"/>
</dbReference>
<keyword evidence="17" id="KW-1185">Reference proteome</keyword>
<dbReference type="PROSITE" id="PS50908">
    <property type="entry name" value="RWD"/>
    <property type="match status" value="1"/>
</dbReference>
<dbReference type="SMART" id="SM00184">
    <property type="entry name" value="RING"/>
    <property type="match status" value="3"/>
</dbReference>
<evidence type="ECO:0000256" key="12">
    <source>
        <dbReference type="SAM" id="MobiDB-lite"/>
    </source>
</evidence>
<feature type="region of interest" description="Disordered" evidence="12">
    <location>
        <begin position="62"/>
        <end position="97"/>
    </location>
</feature>
<evidence type="ECO:0000256" key="11">
    <source>
        <dbReference type="PROSITE-ProRule" id="PRU00175"/>
    </source>
</evidence>
<evidence type="ECO:0000259" key="15">
    <source>
        <dbReference type="PROSITE" id="PS51873"/>
    </source>
</evidence>
<dbReference type="Gene3D" id="1.20.120.1750">
    <property type="match status" value="1"/>
</dbReference>
<dbReference type="InterPro" id="IPR016135">
    <property type="entry name" value="UBQ-conjugating_enzyme/RWD"/>
</dbReference>
<dbReference type="SUPFAM" id="SSF54495">
    <property type="entry name" value="UBC-like"/>
    <property type="match status" value="2"/>
</dbReference>
<organism evidence="16 17">
    <name type="scientific">Symbiodinium pilosum</name>
    <name type="common">Dinoflagellate</name>
    <dbReference type="NCBI Taxonomy" id="2952"/>
    <lineage>
        <taxon>Eukaryota</taxon>
        <taxon>Sar</taxon>
        <taxon>Alveolata</taxon>
        <taxon>Dinophyceae</taxon>
        <taxon>Suessiales</taxon>
        <taxon>Symbiodiniaceae</taxon>
        <taxon>Symbiodinium</taxon>
    </lineage>
</organism>
<proteinExistence type="inferred from homology"/>
<accession>A0A812NLS5</accession>
<feature type="domain" description="RWD" evidence="14">
    <location>
        <begin position="12"/>
        <end position="181"/>
    </location>
</feature>
<keyword evidence="8" id="KW-0833">Ubl conjugation pathway</keyword>
<comment type="pathway">
    <text evidence="2">Protein modification; protein ubiquitination.</text>
</comment>
<keyword evidence="7 11" id="KW-0863">Zinc-finger</keyword>
<dbReference type="Pfam" id="PF01485">
    <property type="entry name" value="IBR"/>
    <property type="match status" value="1"/>
</dbReference>
<keyword evidence="4" id="KW-0808">Transferase</keyword>
<dbReference type="OrthoDB" id="1431934at2759"/>
<dbReference type="PANTHER" id="PTHR11685">
    <property type="entry name" value="RBR FAMILY RING FINGER AND IBR DOMAIN-CONTAINING"/>
    <property type="match status" value="1"/>
</dbReference>
<sequence length="696" mass="76837">MTDIDCHAEQLDEVEALQAIFPDEIELTCDDAGQVELSLLVSPDLAGELGDKPLLLRAAAPPDEAPEISGGGYPSSGSAPGVPDVKNTVSQDKPRLGRSVSGQHAYAECEVRQLPPVQLQLKLPAGYPASAPPDFRLFCSWIDVGALSSLCQSLDDHWEQAEGSAIIYTWVEALRVEVLEFILKGPGSSDRATLTLESSDSCSVEADPRAVSECGTPMQTLQDLLLYDKGKGLDIWMQQQHVCNVCFSEHPGSHFVLLGGCSHSFCKHCVKAMAQIHVTEGSIAELLCPEVDCRAEIAPSALTQVLDEQGYERWQTLKLRKALTTANLVLCPRCEENGLETPVLPDPVDEEDEAMPVARCERCGYVFCAKCLSLYHGKEPCLAPEERAQQAAMRRLGTAQSVAEKRKLKREAQKGYLVCVDVGEDMLPIDAAGHSTEDRDSVAEGDKVIAVHAGVPDKLTGRALWDAKFDNICDLPTVLMESARPISIRLVRTRADAAIERVRQRRLMEELLTLKEIARESQPCPQCKVRVHRTAGCNHMHCSQCRAHFCYRCGAQMDSEDPYAHFKTGKCPTFDDAEVRRIAAQERQPGFVDHELQRLRAEFGDQRDLFLQFQQANGMQTAHAGGRGNVAARRRMGDVPCPTCGQWNGRVGNLNHIRCGMCRNSFCGHCRRRIHGVISHHYRGENACPQHFRAPE</sequence>
<dbReference type="FunFam" id="3.30.40.10:FF:000137">
    <property type="entry name" value="RanBP-type and C3HC4-type zinc finger-containing protein 1"/>
    <property type="match status" value="1"/>
</dbReference>
<evidence type="ECO:0000256" key="1">
    <source>
        <dbReference type="ARBA" id="ARBA00001798"/>
    </source>
</evidence>
<dbReference type="InterPro" id="IPR006575">
    <property type="entry name" value="RWD_dom"/>
</dbReference>
<evidence type="ECO:0000256" key="2">
    <source>
        <dbReference type="ARBA" id="ARBA00004906"/>
    </source>
</evidence>
<feature type="domain" description="RING-type" evidence="13">
    <location>
        <begin position="243"/>
        <end position="289"/>
    </location>
</feature>
<dbReference type="Proteomes" id="UP000649617">
    <property type="component" value="Unassembled WGS sequence"/>
</dbReference>
<dbReference type="SUPFAM" id="SSF57850">
    <property type="entry name" value="RING/U-box"/>
    <property type="match status" value="3"/>
</dbReference>
<comment type="caution">
    <text evidence="16">The sequence shown here is derived from an EMBL/GenBank/DDBJ whole genome shotgun (WGS) entry which is preliminary data.</text>
</comment>
<evidence type="ECO:0000313" key="17">
    <source>
        <dbReference type="Proteomes" id="UP000649617"/>
    </source>
</evidence>
<evidence type="ECO:0000259" key="14">
    <source>
        <dbReference type="PROSITE" id="PS50908"/>
    </source>
</evidence>
<evidence type="ECO:0000313" key="16">
    <source>
        <dbReference type="EMBL" id="CAE7317080.1"/>
    </source>
</evidence>
<protein>
    <recommendedName>
        <fullName evidence="3">RBR-type E3 ubiquitin transferase</fullName>
        <ecNumber evidence="3">2.3.2.31</ecNumber>
    </recommendedName>
</protein>
<reference evidence="16" key="1">
    <citation type="submission" date="2021-02" db="EMBL/GenBank/DDBJ databases">
        <authorList>
            <person name="Dougan E. K."/>
            <person name="Rhodes N."/>
            <person name="Thang M."/>
            <person name="Chan C."/>
        </authorList>
    </citation>
    <scope>NUCLEOTIDE SEQUENCE</scope>
</reference>
<dbReference type="EMBL" id="CAJNIZ010011248">
    <property type="protein sequence ID" value="CAE7317080.1"/>
    <property type="molecule type" value="Genomic_DNA"/>
</dbReference>
<gene>
    <name evidence="16" type="primary">RNF14</name>
    <name evidence="16" type="ORF">SPIL2461_LOCUS7291</name>
</gene>
<evidence type="ECO:0000256" key="4">
    <source>
        <dbReference type="ARBA" id="ARBA00022679"/>
    </source>
</evidence>
<dbReference type="SMART" id="SM00591">
    <property type="entry name" value="RWD"/>
    <property type="match status" value="1"/>
</dbReference>
<dbReference type="Gene3D" id="3.10.110.10">
    <property type="entry name" value="Ubiquitin Conjugating Enzyme"/>
    <property type="match status" value="1"/>
</dbReference>
<evidence type="ECO:0000256" key="6">
    <source>
        <dbReference type="ARBA" id="ARBA00022737"/>
    </source>
</evidence>
<dbReference type="Pfam" id="PF05773">
    <property type="entry name" value="RWD"/>
    <property type="match status" value="1"/>
</dbReference>
<name>A0A812NLS5_SYMPI</name>
<dbReference type="GO" id="GO:0061630">
    <property type="term" value="F:ubiquitin protein ligase activity"/>
    <property type="evidence" value="ECO:0007669"/>
    <property type="project" value="UniProtKB-EC"/>
</dbReference>
<dbReference type="InterPro" id="IPR001841">
    <property type="entry name" value="Znf_RING"/>
</dbReference>
<dbReference type="InterPro" id="IPR047548">
    <property type="entry name" value="Rcat_RBR_RNF14"/>
</dbReference>
<dbReference type="CDD" id="cd23820">
    <property type="entry name" value="RWD_RNF14"/>
    <property type="match status" value="1"/>
</dbReference>
<evidence type="ECO:0000256" key="9">
    <source>
        <dbReference type="ARBA" id="ARBA00022833"/>
    </source>
</evidence>